<dbReference type="EMBL" id="WQMT02000006">
    <property type="protein sequence ID" value="KAG9221961.1"/>
    <property type="molecule type" value="Genomic_DNA"/>
</dbReference>
<organism evidence="1 2">
    <name type="scientific">Pleurotus cornucopiae</name>
    <name type="common">Cornucopia mushroom</name>
    <dbReference type="NCBI Taxonomy" id="5321"/>
    <lineage>
        <taxon>Eukaryota</taxon>
        <taxon>Fungi</taxon>
        <taxon>Dikarya</taxon>
        <taxon>Basidiomycota</taxon>
        <taxon>Agaricomycotina</taxon>
        <taxon>Agaricomycetes</taxon>
        <taxon>Agaricomycetidae</taxon>
        <taxon>Agaricales</taxon>
        <taxon>Pleurotineae</taxon>
        <taxon>Pleurotaceae</taxon>
        <taxon>Pleurotus</taxon>
    </lineage>
</organism>
<sequence length="1231" mass="133660">MKEPPPVLSNSTLSVSPSTDTDFGSVAHLAHTTSVPQIIYALRTSDTNGLTKEEANQRLTAFGPNVLQGKGGISALRVLAGQLGARSSNALTLVLVAALALSFGVKDFIEGGVIAALIVLNTVYVPSLAVGFIQEYRAEKTMESLRQLSSPSAVVVRDGERMTVPAKNVVPGDLVSIKAGDSIPADLRLISVTDLEVAEQLLTGESLPVPKVTDAFPTTDVDIPIGDRTNLCYSSTIVAKGRGTGVVIGTGMKTQIGHIAEVMNGKNLTNGDEKDERPWYKRALDLIKTFLGLRTGTPLQRKLTQLAYFLFVSAFLLVIIVFSVAKFHLSDEVALYAIACGVAIIPESLISVLTLTMAVGTKRMAKQHVIVRKLDALENLGGVTDICSDKTGTLTLGKMSVRKLWVAGSAKMDAEYVAESSSDALDPSGAVHHGTPTGPVVTPALPSPNPSTSDSGLTQVVRAAALCNVASIHQDHKGEWKAVGDPTEVALQVFATKLGMGKRSLAIGEKGHGHHGSGNDGRSTDDDDEKSQSDSSSDSSSQDNDNDTKVSIATIDDEPRRYSLLAEFPFSSELKRMTTIYADKEDSSRVVCFTKGAVERILDASTSYVPSPSTAPGVTAPLSDEIKSQILQKAEELASQGLRVIAIAQRYFPYPKSSSLDVPRSSHKLNVTRADAEQDFTFLGCAGIFDPPRPETLGAVRACKQAGIVVHMLTGDHVTTARAIAKAVEIITPDSPKNAVMTAAEFDRLTDKEIDALPELPLVIARCAPETKVRMILAGRRRGKHMAMTGDGVNDSPALKLAPVGIAMGMAGSDVAKDASDLVLTDDNFDSIVAAVGEGRRLFTNIQRFIAHLLSTNVAQVLLLMIGLAFMDKNRMSVFPLSPLSILWLNMITGSTAAFGLGLERAPVDLMKRPPHSVKDGVFTWPVICDCLSYGVVMGATCLLNFVIVIYGIEHGFLGQNCNDEVTFACDAVFRARSTVFATLVFEILLYAMILKSFERSLFALTPGVPFYKDWWANQVLFWSVVIGMISVVLPLYVPTLNTRIFYQTGIGWEWGLVVGMTVLFVVWSEVWKLVRKDLYRKWLPPLPTEPREYLWATLRGDQFCVSYDRITYPTCLSTQLESSKGSDIVLLSEQINRLPLLKRLLHLTIKVYSQCDRDRPSFLPEYAHYKALCRLTETLTPDPEANKTYCMRMREVARLEEVFAPLLQSGTFSAQLVVELSDGMTMQWSV</sequence>
<proteinExistence type="predicted"/>
<reference evidence="1 2" key="1">
    <citation type="journal article" date="2021" name="Appl. Environ. Microbiol.">
        <title>Genetic linkage and physical mapping for an oyster mushroom Pleurotus cornucopiae and QTL analysis for the trait cap color.</title>
        <authorList>
            <person name="Zhang Y."/>
            <person name="Gao W."/>
            <person name="Sonnenberg A."/>
            <person name="Chen Q."/>
            <person name="Zhang J."/>
            <person name="Huang C."/>
        </authorList>
    </citation>
    <scope>NUCLEOTIDE SEQUENCE [LARGE SCALE GENOMIC DNA]</scope>
    <source>
        <strain evidence="1">CCMSSC00406</strain>
    </source>
</reference>
<protein>
    <submittedName>
        <fullName evidence="1">Uncharacterized protein</fullName>
    </submittedName>
</protein>
<comment type="caution">
    <text evidence="1">The sequence shown here is derived from an EMBL/GenBank/DDBJ whole genome shotgun (WGS) entry which is preliminary data.</text>
</comment>
<evidence type="ECO:0000313" key="1">
    <source>
        <dbReference type="EMBL" id="KAG9221961.1"/>
    </source>
</evidence>
<dbReference type="Proteomes" id="UP000824881">
    <property type="component" value="Unassembled WGS sequence"/>
</dbReference>
<keyword evidence="2" id="KW-1185">Reference proteome</keyword>
<evidence type="ECO:0000313" key="2">
    <source>
        <dbReference type="Proteomes" id="UP000824881"/>
    </source>
</evidence>
<accession>A0ACB7IYI7</accession>
<gene>
    <name evidence="1" type="ORF">CCMSSC00406_0009169</name>
</gene>
<name>A0ACB7IYI7_PLECO</name>